<evidence type="ECO:0000313" key="1">
    <source>
        <dbReference type="EMBL" id="SDF90474.1"/>
    </source>
</evidence>
<dbReference type="AlphaFoldDB" id="A0A1G7PW33"/>
<evidence type="ECO:0000313" key="2">
    <source>
        <dbReference type="Proteomes" id="UP000199643"/>
    </source>
</evidence>
<keyword evidence="2" id="KW-1185">Reference proteome</keyword>
<dbReference type="RefSeq" id="WP_090496842.1">
    <property type="nucleotide sequence ID" value="NZ_FNCH01000002.1"/>
</dbReference>
<proteinExistence type="predicted"/>
<dbReference type="STRING" id="405671.SAMN05421827_10264"/>
<reference evidence="2" key="1">
    <citation type="submission" date="2016-10" db="EMBL/GenBank/DDBJ databases">
        <authorList>
            <person name="Varghese N."/>
            <person name="Submissions S."/>
        </authorList>
    </citation>
    <scope>NUCLEOTIDE SEQUENCE [LARGE SCALE GENOMIC DNA]</scope>
    <source>
        <strain evidence="2">DSM 17933</strain>
    </source>
</reference>
<dbReference type="Proteomes" id="UP000199643">
    <property type="component" value="Unassembled WGS sequence"/>
</dbReference>
<protein>
    <submittedName>
        <fullName evidence="1">Uncharacterized protein</fullName>
    </submittedName>
</protein>
<gene>
    <name evidence="1" type="ORF">SAMN05421827_10264</name>
</gene>
<name>A0A1G7PW33_9SPHI</name>
<dbReference type="OrthoDB" id="8794977at2"/>
<sequence length="76" mass="8878">MFEKKNSALIFEEFQGRKNKIKDLIKVPVSDPMYLKFLSEYIGLEITPDIGSRGSSGKMYRLKQFQFIRNGKWSKA</sequence>
<accession>A0A1G7PW33</accession>
<organism evidence="1 2">
    <name type="scientific">Pedobacter terrae</name>
    <dbReference type="NCBI Taxonomy" id="405671"/>
    <lineage>
        <taxon>Bacteria</taxon>
        <taxon>Pseudomonadati</taxon>
        <taxon>Bacteroidota</taxon>
        <taxon>Sphingobacteriia</taxon>
        <taxon>Sphingobacteriales</taxon>
        <taxon>Sphingobacteriaceae</taxon>
        <taxon>Pedobacter</taxon>
    </lineage>
</organism>
<dbReference type="EMBL" id="FNCH01000002">
    <property type="protein sequence ID" value="SDF90474.1"/>
    <property type="molecule type" value="Genomic_DNA"/>
</dbReference>